<dbReference type="InterPro" id="IPR016102">
    <property type="entry name" value="Succinyl-CoA_synth-like"/>
</dbReference>
<gene>
    <name evidence="5" type="ORF">HKD39_16140</name>
</gene>
<dbReference type="SUPFAM" id="SSF55729">
    <property type="entry name" value="Acyl-CoA N-acyltransferases (Nat)"/>
    <property type="match status" value="1"/>
</dbReference>
<dbReference type="InterPro" id="IPR003781">
    <property type="entry name" value="CoA-bd"/>
</dbReference>
<feature type="domain" description="N-acetyltransferase" evidence="4">
    <location>
        <begin position="65"/>
        <end position="220"/>
    </location>
</feature>
<evidence type="ECO:0000256" key="2">
    <source>
        <dbReference type="SAM" id="MobiDB-lite"/>
    </source>
</evidence>
<keyword evidence="5" id="KW-0808">Transferase</keyword>
<dbReference type="EMBL" id="JABEND010000011">
    <property type="protein sequence ID" value="NNG37205.1"/>
    <property type="molecule type" value="Genomic_DNA"/>
</dbReference>
<dbReference type="SUPFAM" id="SSF52210">
    <property type="entry name" value="Succinyl-CoA synthetase domains"/>
    <property type="match status" value="2"/>
</dbReference>
<dbReference type="Gene3D" id="3.40.50.720">
    <property type="entry name" value="NAD(P)-binding Rossmann-like Domain"/>
    <property type="match status" value="1"/>
</dbReference>
<keyword evidence="6" id="KW-1185">Reference proteome</keyword>
<dbReference type="Pfam" id="PF13607">
    <property type="entry name" value="Succ_CoA_lig"/>
    <property type="match status" value="1"/>
</dbReference>
<dbReference type="Gene3D" id="3.40.50.261">
    <property type="entry name" value="Succinyl-CoA synthetase domains"/>
    <property type="match status" value="2"/>
</dbReference>
<dbReference type="Gene3D" id="3.40.630.30">
    <property type="match status" value="1"/>
</dbReference>
<comment type="caution">
    <text evidence="5">The sequence shown here is derived from an EMBL/GenBank/DDBJ whole genome shotgun (WGS) entry which is preliminary data.</text>
</comment>
<dbReference type="GO" id="GO:0005524">
    <property type="term" value="F:ATP binding"/>
    <property type="evidence" value="ECO:0007669"/>
    <property type="project" value="UniProtKB-UniRule"/>
</dbReference>
<evidence type="ECO:0000313" key="6">
    <source>
        <dbReference type="Proteomes" id="UP000562984"/>
    </source>
</evidence>
<feature type="region of interest" description="Disordered" evidence="2">
    <location>
        <begin position="1"/>
        <end position="50"/>
    </location>
</feature>
<dbReference type="InterPro" id="IPR011761">
    <property type="entry name" value="ATP-grasp"/>
</dbReference>
<sequence length="930" mass="96297">MSTDHPQPDSAGAGHRAEPPVPAGPPASGEARPPEDQPVPGGSSSEPGYPAHWEADVVLADGGVVHLRPARPADTEALRDMHSRMSDRSLYLRYFSAVAKVSDALLAVVTNVDHRDSVGLVAQLGDQVIAAGTYHLDPARRTAEVAFAVQDDQQGRGLGSILLEHLAAAAGERGIRRFTAEVLAENRSMLRVFTDAGYQVSREFDSGVVEVAFDITPTAESRAVQVSREQRAESRSIARLLSPRSIAVIGASNDPTKLGHAVLKNLLAGPFTGPVYPVHPGELEVQGIRAYPSVLDIPGDVDVAVVTVPAGSVQEVVRGCRDKGVHGLVVVTGGFADTATASGPAGGAAAQRRLVSLARQNGMRVLGPNCLGMLNTDPAVEMNATLAPVLPPAGRIGFFCQSGALGIAVLADAAARGLGLSSFVSAGNRADVSGNDLMQYWLSDDRTEVVLLWLESFGNPRKFARLARTLARSKPLVAVKSGRHAMLTPGLAASSVSLSDATVETVFAQNGVIRTDTLTQAFDVAQLLATQPVPRTDAVAVIGNSTALGLLAADACLDAGLTVAGGAPTDLGVNMTPDELATAVRAAIADPTVGAIVVVYVPPVAVPGTAQAKALREVAMGSPVPVVSTFLAAEGLVHQLSEIADDGRAARGSVPSFRTPERAVAALALAARYGRWLERPHLEPTRPPGIDTAAARVLVDSWLPASAPADLTDQQLAELLAVYGIELAEFAVADSAADAVTAATRIGYPVALKAFDPISRDVLAGGGVRPALRTDAQVAAAYDVLAELAGSHVYVQQMAAPGTASVSTVFGLTADPSFGALEWFGIGGVTTDLLDDRAYRAVPLSEVDAADLIAAPRAAPLLDGYGGRRPVDRSALQDVALRLSALADDVPELLDLRLRVLAGPAGVTAIGATGSLGPAPAPPDQRRRLR</sequence>
<accession>A0A849A9I2</accession>
<dbReference type="GO" id="GO:0046872">
    <property type="term" value="F:metal ion binding"/>
    <property type="evidence" value="ECO:0007669"/>
    <property type="project" value="InterPro"/>
</dbReference>
<proteinExistence type="predicted"/>
<dbReference type="AlphaFoldDB" id="A0A849A9I2"/>
<protein>
    <submittedName>
        <fullName evidence="5">GNAT family N-acetyltransferase</fullName>
    </submittedName>
</protein>
<dbReference type="SUPFAM" id="SSF56059">
    <property type="entry name" value="Glutathione synthetase ATP-binding domain-like"/>
    <property type="match status" value="1"/>
</dbReference>
<evidence type="ECO:0000259" key="4">
    <source>
        <dbReference type="PROSITE" id="PS51186"/>
    </source>
</evidence>
<organism evidence="5 6">
    <name type="scientific">Nakamurella aerolata</name>
    <dbReference type="NCBI Taxonomy" id="1656892"/>
    <lineage>
        <taxon>Bacteria</taxon>
        <taxon>Bacillati</taxon>
        <taxon>Actinomycetota</taxon>
        <taxon>Actinomycetes</taxon>
        <taxon>Nakamurellales</taxon>
        <taxon>Nakamurellaceae</taxon>
        <taxon>Nakamurella</taxon>
    </lineage>
</organism>
<dbReference type="GO" id="GO:0016747">
    <property type="term" value="F:acyltransferase activity, transferring groups other than amino-acyl groups"/>
    <property type="evidence" value="ECO:0007669"/>
    <property type="project" value="InterPro"/>
</dbReference>
<dbReference type="Gene3D" id="3.30.1490.20">
    <property type="entry name" value="ATP-grasp fold, A domain"/>
    <property type="match status" value="1"/>
</dbReference>
<dbReference type="CDD" id="cd04301">
    <property type="entry name" value="NAT_SF"/>
    <property type="match status" value="1"/>
</dbReference>
<dbReference type="InterPro" id="IPR016181">
    <property type="entry name" value="Acyl_CoA_acyltransferase"/>
</dbReference>
<dbReference type="InterPro" id="IPR000182">
    <property type="entry name" value="GNAT_dom"/>
</dbReference>
<dbReference type="Pfam" id="PF13380">
    <property type="entry name" value="CoA_binding_2"/>
    <property type="match status" value="1"/>
</dbReference>
<dbReference type="SMART" id="SM00881">
    <property type="entry name" value="CoA_binding"/>
    <property type="match status" value="1"/>
</dbReference>
<dbReference type="InterPro" id="IPR036291">
    <property type="entry name" value="NAD(P)-bd_dom_sf"/>
</dbReference>
<evidence type="ECO:0000313" key="5">
    <source>
        <dbReference type="EMBL" id="NNG37205.1"/>
    </source>
</evidence>
<keyword evidence="1" id="KW-0067">ATP-binding</keyword>
<dbReference type="PROSITE" id="PS50975">
    <property type="entry name" value="ATP_GRASP"/>
    <property type="match status" value="1"/>
</dbReference>
<reference evidence="5 6" key="1">
    <citation type="submission" date="2020-05" db="EMBL/GenBank/DDBJ databases">
        <title>Nakamurella sp. DB0629 isolated from air conditioner.</title>
        <authorList>
            <person name="Kim D.H."/>
            <person name="Kim D.-U."/>
        </authorList>
    </citation>
    <scope>NUCLEOTIDE SEQUENCE [LARGE SCALE GENOMIC DNA]</scope>
    <source>
        <strain evidence="5 6">DB0629</strain>
    </source>
</reference>
<evidence type="ECO:0000259" key="3">
    <source>
        <dbReference type="PROSITE" id="PS50975"/>
    </source>
</evidence>
<evidence type="ECO:0000256" key="1">
    <source>
        <dbReference type="PROSITE-ProRule" id="PRU00409"/>
    </source>
</evidence>
<dbReference type="InterPro" id="IPR013815">
    <property type="entry name" value="ATP_grasp_subdomain_1"/>
</dbReference>
<keyword evidence="1" id="KW-0547">Nucleotide-binding</keyword>
<dbReference type="InterPro" id="IPR032875">
    <property type="entry name" value="Succ_CoA_lig_flav_dom"/>
</dbReference>
<dbReference type="Pfam" id="PF00583">
    <property type="entry name" value="Acetyltransf_1"/>
    <property type="match status" value="1"/>
</dbReference>
<feature type="domain" description="ATP-grasp" evidence="3">
    <location>
        <begin position="717"/>
        <end position="768"/>
    </location>
</feature>
<name>A0A849A9I2_9ACTN</name>
<dbReference type="PANTHER" id="PTHR42793:SF1">
    <property type="entry name" value="PEPTIDYL-LYSINE N-ACETYLTRANSFERASE PATZ"/>
    <property type="match status" value="1"/>
</dbReference>
<dbReference type="PANTHER" id="PTHR42793">
    <property type="entry name" value="COA BINDING DOMAIN CONTAINING PROTEIN"/>
    <property type="match status" value="1"/>
</dbReference>
<dbReference type="RefSeq" id="WP_171200908.1">
    <property type="nucleotide sequence ID" value="NZ_JABEND010000011.1"/>
</dbReference>
<dbReference type="Gene3D" id="3.30.470.20">
    <property type="entry name" value="ATP-grasp fold, B domain"/>
    <property type="match status" value="1"/>
</dbReference>
<dbReference type="PROSITE" id="PS51186">
    <property type="entry name" value="GNAT"/>
    <property type="match status" value="1"/>
</dbReference>
<dbReference type="SUPFAM" id="SSF51735">
    <property type="entry name" value="NAD(P)-binding Rossmann-fold domains"/>
    <property type="match status" value="1"/>
</dbReference>
<dbReference type="Pfam" id="PF13549">
    <property type="entry name" value="ATP-grasp_5"/>
    <property type="match status" value="1"/>
</dbReference>
<dbReference type="Proteomes" id="UP000562984">
    <property type="component" value="Unassembled WGS sequence"/>
</dbReference>